<keyword evidence="3" id="KW-0479">Metal-binding</keyword>
<dbReference type="SMART" id="SM01057">
    <property type="entry name" value="Carb_anhydrase"/>
    <property type="match status" value="1"/>
</dbReference>
<evidence type="ECO:0000259" key="8">
    <source>
        <dbReference type="PROSITE" id="PS51144"/>
    </source>
</evidence>
<proteinExistence type="inferred from homology"/>
<feature type="signal peptide" evidence="7">
    <location>
        <begin position="1"/>
        <end position="18"/>
    </location>
</feature>
<gene>
    <name evidence="9" type="ORF">FNE76_00520</name>
</gene>
<evidence type="ECO:0000313" key="9">
    <source>
        <dbReference type="EMBL" id="TSA86984.1"/>
    </source>
</evidence>
<dbReference type="GO" id="GO:0004089">
    <property type="term" value="F:carbonate dehydratase activity"/>
    <property type="evidence" value="ECO:0007669"/>
    <property type="project" value="UniProtKB-EC"/>
</dbReference>
<evidence type="ECO:0000256" key="3">
    <source>
        <dbReference type="ARBA" id="ARBA00022723"/>
    </source>
</evidence>
<dbReference type="InterPro" id="IPR001148">
    <property type="entry name" value="CA_dom"/>
</dbReference>
<feature type="chain" id="PRO_5021848888" description="carbonic anhydrase" evidence="7">
    <location>
        <begin position="19"/>
        <end position="246"/>
    </location>
</feature>
<dbReference type="PANTHER" id="PTHR18952">
    <property type="entry name" value="CARBONIC ANHYDRASE"/>
    <property type="match status" value="1"/>
</dbReference>
<keyword evidence="5" id="KW-0456">Lyase</keyword>
<dbReference type="SUPFAM" id="SSF51069">
    <property type="entry name" value="Carbonic anhydrase"/>
    <property type="match status" value="1"/>
</dbReference>
<accession>A0A553V3M4</accession>
<evidence type="ECO:0000256" key="2">
    <source>
        <dbReference type="ARBA" id="ARBA00012925"/>
    </source>
</evidence>
<sequence>MKNVLVLAGLLSLSVLNAGEWSYDKHTGAHHWDKLHKDYATCKSGKNQSPINIEHYYHTPDKENLVFDYEDRRPTSVSYDHHTLVAKFAPPSNTILYRDHPYYLINLHFHIPMEFAIHSKREPTSMHLVHQDDDGHLLVVGIGFHIGDANPLFTTLFSSFKNKSAPKILPLETLLPPDIHYYHFNGSLTTPPCTEGVSWFIVEETLSISQRQFEELKRIMHSKPNRRPLQKDYNSVIIKSTTHVRD</sequence>
<dbReference type="GO" id="GO:0008270">
    <property type="term" value="F:zinc ion binding"/>
    <property type="evidence" value="ECO:0007669"/>
    <property type="project" value="InterPro"/>
</dbReference>
<dbReference type="EMBL" id="VKGC01000001">
    <property type="protein sequence ID" value="TSA86984.1"/>
    <property type="molecule type" value="Genomic_DNA"/>
</dbReference>
<dbReference type="EC" id="4.2.1.1" evidence="2"/>
<dbReference type="RefSeq" id="WP_120948079.1">
    <property type="nucleotide sequence ID" value="NZ_QXQP01000003.1"/>
</dbReference>
<dbReference type="InterPro" id="IPR023561">
    <property type="entry name" value="Carbonic_anhydrase_a-class"/>
</dbReference>
<evidence type="ECO:0000256" key="7">
    <source>
        <dbReference type="SAM" id="SignalP"/>
    </source>
</evidence>
<comment type="similarity">
    <text evidence="1">Belongs to the alpha-carbonic anhydrase family.</text>
</comment>
<dbReference type="Pfam" id="PF00194">
    <property type="entry name" value="Carb_anhydrase"/>
    <property type="match status" value="1"/>
</dbReference>
<dbReference type="AlphaFoldDB" id="A0A553V3M4"/>
<evidence type="ECO:0000256" key="4">
    <source>
        <dbReference type="ARBA" id="ARBA00022833"/>
    </source>
</evidence>
<keyword evidence="7" id="KW-0732">Signal</keyword>
<name>A0A553V3M4_9HELI</name>
<dbReference type="OrthoDB" id="5327615at2"/>
<organism evidence="9 10">
    <name type="scientific">Helicobacter mehlei</name>
    <dbReference type="NCBI Taxonomy" id="2316080"/>
    <lineage>
        <taxon>Bacteria</taxon>
        <taxon>Pseudomonadati</taxon>
        <taxon>Campylobacterota</taxon>
        <taxon>Epsilonproteobacteria</taxon>
        <taxon>Campylobacterales</taxon>
        <taxon>Helicobacteraceae</taxon>
        <taxon>Helicobacter</taxon>
    </lineage>
</organism>
<evidence type="ECO:0000256" key="6">
    <source>
        <dbReference type="ARBA" id="ARBA00048348"/>
    </source>
</evidence>
<reference evidence="10" key="1">
    <citation type="submission" date="2019-07" db="EMBL/GenBank/DDBJ databases">
        <title>Helicobacter labacensis sp. nov., Helicobacter mehlei sp. nov. and Helicobacter vulpis sp. nov., isolated from gastric mucosa of red fox (Vulpis vulpis).</title>
        <authorList>
            <person name="Papic B."/>
        </authorList>
    </citation>
    <scope>NUCLEOTIDE SEQUENCE [LARGE SCALE GENOMIC DNA]</scope>
    <source>
        <strain evidence="10">L8b</strain>
    </source>
</reference>
<evidence type="ECO:0000313" key="10">
    <source>
        <dbReference type="Proteomes" id="UP000319322"/>
    </source>
</evidence>
<dbReference type="PROSITE" id="PS51144">
    <property type="entry name" value="ALPHA_CA_2"/>
    <property type="match status" value="1"/>
</dbReference>
<reference evidence="9 10" key="3">
    <citation type="submission" date="2019-07" db="EMBL/GenBank/DDBJ databases">
        <authorList>
            <person name="Papic B."/>
        </authorList>
    </citation>
    <scope>NUCLEOTIDE SEQUENCE [LARGE SCALE GENOMIC DNA]</scope>
    <source>
        <strain evidence="9 10">L8b</strain>
    </source>
</reference>
<evidence type="ECO:0000256" key="5">
    <source>
        <dbReference type="ARBA" id="ARBA00023239"/>
    </source>
</evidence>
<protein>
    <recommendedName>
        <fullName evidence="2">carbonic anhydrase</fullName>
        <ecNumber evidence="2">4.2.1.1</ecNumber>
    </recommendedName>
</protein>
<comment type="catalytic activity">
    <reaction evidence="6">
        <text>hydrogencarbonate + H(+) = CO2 + H2O</text>
        <dbReference type="Rhea" id="RHEA:10748"/>
        <dbReference type="ChEBI" id="CHEBI:15377"/>
        <dbReference type="ChEBI" id="CHEBI:15378"/>
        <dbReference type="ChEBI" id="CHEBI:16526"/>
        <dbReference type="ChEBI" id="CHEBI:17544"/>
        <dbReference type="EC" id="4.2.1.1"/>
    </reaction>
</comment>
<reference evidence="9 10" key="2">
    <citation type="submission" date="2019-07" db="EMBL/GenBank/DDBJ databases">
        <title>Helicobacter labacensis sp. nov., Helicobacter mehlei sp. nov. and Helicobacter vulpis sp. nov., isolated from gastric mucosa of red fox (Vulpis vulpis).</title>
        <authorList>
            <person name="Kusar D."/>
            <person name="Gruntar I."/>
            <person name="Pate M."/>
            <person name="Zajc U."/>
            <person name="Ocepek M."/>
        </authorList>
    </citation>
    <scope>NUCLEOTIDE SEQUENCE [LARGE SCALE GENOMIC DNA]</scope>
    <source>
        <strain evidence="9 10">L8b</strain>
    </source>
</reference>
<keyword evidence="10" id="KW-1185">Reference proteome</keyword>
<dbReference type="Gene3D" id="3.10.200.10">
    <property type="entry name" value="Alpha carbonic anhydrase"/>
    <property type="match status" value="1"/>
</dbReference>
<dbReference type="InterPro" id="IPR036398">
    <property type="entry name" value="CA_dom_sf"/>
</dbReference>
<evidence type="ECO:0000256" key="1">
    <source>
        <dbReference type="ARBA" id="ARBA00010718"/>
    </source>
</evidence>
<dbReference type="PANTHER" id="PTHR18952:SF265">
    <property type="entry name" value="CARBONIC ANHYDRASE"/>
    <property type="match status" value="1"/>
</dbReference>
<feature type="domain" description="Alpha-carbonic anhydrase" evidence="8">
    <location>
        <begin position="19"/>
        <end position="246"/>
    </location>
</feature>
<dbReference type="InterPro" id="IPR041891">
    <property type="entry name" value="Alpha_CA_prokaryot-like"/>
</dbReference>
<keyword evidence="4" id="KW-0862">Zinc</keyword>
<dbReference type="CDD" id="cd03124">
    <property type="entry name" value="alpha_CA_prokaryotic_like"/>
    <property type="match status" value="1"/>
</dbReference>
<dbReference type="Proteomes" id="UP000319322">
    <property type="component" value="Unassembled WGS sequence"/>
</dbReference>
<comment type="caution">
    <text evidence="9">The sequence shown here is derived from an EMBL/GenBank/DDBJ whole genome shotgun (WGS) entry which is preliminary data.</text>
</comment>